<evidence type="ECO:0000313" key="1">
    <source>
        <dbReference type="EMBL" id="MBX28132.1"/>
    </source>
</evidence>
<protein>
    <submittedName>
        <fullName evidence="1">Uncharacterized protein</fullName>
    </submittedName>
</protein>
<organism evidence="1">
    <name type="scientific">Rhizophora mucronata</name>
    <name type="common">Asiatic mangrove</name>
    <dbReference type="NCBI Taxonomy" id="61149"/>
    <lineage>
        <taxon>Eukaryota</taxon>
        <taxon>Viridiplantae</taxon>
        <taxon>Streptophyta</taxon>
        <taxon>Embryophyta</taxon>
        <taxon>Tracheophyta</taxon>
        <taxon>Spermatophyta</taxon>
        <taxon>Magnoliopsida</taxon>
        <taxon>eudicotyledons</taxon>
        <taxon>Gunneridae</taxon>
        <taxon>Pentapetalae</taxon>
        <taxon>rosids</taxon>
        <taxon>fabids</taxon>
        <taxon>Malpighiales</taxon>
        <taxon>Rhizophoraceae</taxon>
        <taxon>Rhizophora</taxon>
    </lineage>
</organism>
<reference evidence="1" key="1">
    <citation type="submission" date="2018-02" db="EMBL/GenBank/DDBJ databases">
        <title>Rhizophora mucronata_Transcriptome.</title>
        <authorList>
            <person name="Meera S.P."/>
            <person name="Sreeshan A."/>
            <person name="Augustine A."/>
        </authorList>
    </citation>
    <scope>NUCLEOTIDE SEQUENCE</scope>
    <source>
        <tissue evidence="1">Leaf</tissue>
    </source>
</reference>
<sequence length="32" mass="3935">MENNCHIISIFNSTWHQLYKLKKIHFSIKQMT</sequence>
<proteinExistence type="predicted"/>
<dbReference type="AlphaFoldDB" id="A0A2P2MD65"/>
<accession>A0A2P2MD65</accession>
<dbReference type="EMBL" id="GGEC01047648">
    <property type="protein sequence ID" value="MBX28132.1"/>
    <property type="molecule type" value="Transcribed_RNA"/>
</dbReference>
<name>A0A2P2MD65_RHIMU</name>